<dbReference type="PANTHER" id="PTHR48098">
    <property type="entry name" value="ENTEROCHELIN ESTERASE-RELATED"/>
    <property type="match status" value="1"/>
</dbReference>
<accession>A0A926HNT3</accession>
<dbReference type="Proteomes" id="UP000654279">
    <property type="component" value="Unassembled WGS sequence"/>
</dbReference>
<gene>
    <name evidence="1" type="ORF">H8699_11145</name>
</gene>
<dbReference type="EMBL" id="JACRSO010000005">
    <property type="protein sequence ID" value="MBC8529985.1"/>
    <property type="molecule type" value="Genomic_DNA"/>
</dbReference>
<proteinExistence type="predicted"/>
<dbReference type="RefSeq" id="WP_249285756.1">
    <property type="nucleotide sequence ID" value="NZ_JACRSO010000005.1"/>
</dbReference>
<name>A0A926HNT3_9FIRM</name>
<organism evidence="1 2">
    <name type="scientific">Luoshenia tenuis</name>
    <dbReference type="NCBI Taxonomy" id="2763654"/>
    <lineage>
        <taxon>Bacteria</taxon>
        <taxon>Bacillati</taxon>
        <taxon>Bacillota</taxon>
        <taxon>Clostridia</taxon>
        <taxon>Christensenellales</taxon>
        <taxon>Christensenellaceae</taxon>
        <taxon>Luoshenia</taxon>
    </lineage>
</organism>
<dbReference type="InterPro" id="IPR000801">
    <property type="entry name" value="Esterase-like"/>
</dbReference>
<dbReference type="GO" id="GO:0016747">
    <property type="term" value="F:acyltransferase activity, transferring groups other than amino-acyl groups"/>
    <property type="evidence" value="ECO:0007669"/>
    <property type="project" value="TreeGrafter"/>
</dbReference>
<dbReference type="InterPro" id="IPR050583">
    <property type="entry name" value="Mycobacterial_A85_antigen"/>
</dbReference>
<keyword evidence="1" id="KW-0378">Hydrolase</keyword>
<dbReference type="Pfam" id="PF00756">
    <property type="entry name" value="Esterase"/>
    <property type="match status" value="1"/>
</dbReference>
<evidence type="ECO:0000313" key="2">
    <source>
        <dbReference type="Proteomes" id="UP000654279"/>
    </source>
</evidence>
<sequence length="280" mass="31396">MALIKMNFLSQVLGMQTNITVALPSFSFADIVQGAQSYYVPGMKFQVLYLLHGGSGDDSDWVNFSSVLRYADDNKLAIIMAPAFNSSYVDMVHGGRYFTFFTEELPQVCQAFFPISDKREDTFIAGLSMGGNGAMRLALKRPDLYSQALCMSGAAFDVQELKRRAAQPPFNTAGRIAMPDMEDTYGDLNAFEGSEEDMFFVAKRNLAQGKPMPKFYFACGGDDFALTTVRKAHEHLKSLGYDTQLEEIPGYGHEWDFWDLYIRKAIGELFPLIRKPILPN</sequence>
<evidence type="ECO:0000313" key="1">
    <source>
        <dbReference type="EMBL" id="MBC8529985.1"/>
    </source>
</evidence>
<comment type="caution">
    <text evidence="1">The sequence shown here is derived from an EMBL/GenBank/DDBJ whole genome shotgun (WGS) entry which is preliminary data.</text>
</comment>
<dbReference type="PANTHER" id="PTHR48098:SF1">
    <property type="entry name" value="DIACYLGLYCEROL ACYLTRANSFERASE_MYCOLYLTRANSFERASE AG85A"/>
    <property type="match status" value="1"/>
</dbReference>
<keyword evidence="2" id="KW-1185">Reference proteome</keyword>
<reference evidence="1" key="1">
    <citation type="submission" date="2020-08" db="EMBL/GenBank/DDBJ databases">
        <title>Genome public.</title>
        <authorList>
            <person name="Liu C."/>
            <person name="Sun Q."/>
        </authorList>
    </citation>
    <scope>NUCLEOTIDE SEQUENCE</scope>
    <source>
        <strain evidence="1">NSJ-44</strain>
    </source>
</reference>
<dbReference type="Gene3D" id="3.40.50.1820">
    <property type="entry name" value="alpha/beta hydrolase"/>
    <property type="match status" value="1"/>
</dbReference>
<dbReference type="InterPro" id="IPR029058">
    <property type="entry name" value="AB_hydrolase_fold"/>
</dbReference>
<dbReference type="AlphaFoldDB" id="A0A926HNT3"/>
<dbReference type="SUPFAM" id="SSF53474">
    <property type="entry name" value="alpha/beta-Hydrolases"/>
    <property type="match status" value="1"/>
</dbReference>
<protein>
    <submittedName>
        <fullName evidence="1">Alpha/beta hydrolase fold domain-containing protein</fullName>
    </submittedName>
</protein>
<dbReference type="GO" id="GO:0016787">
    <property type="term" value="F:hydrolase activity"/>
    <property type="evidence" value="ECO:0007669"/>
    <property type="project" value="UniProtKB-KW"/>
</dbReference>